<dbReference type="GO" id="GO:0003677">
    <property type="term" value="F:DNA binding"/>
    <property type="evidence" value="ECO:0007669"/>
    <property type="project" value="InterPro"/>
</dbReference>
<accession>A0A4Q1SJX4</accession>
<name>A0A4Q1SJX4_9BACT</name>
<dbReference type="AlphaFoldDB" id="A0A4Q1SJX4"/>
<dbReference type="Proteomes" id="UP000290253">
    <property type="component" value="Unassembled WGS sequence"/>
</dbReference>
<evidence type="ECO:0000313" key="2">
    <source>
        <dbReference type="Proteomes" id="UP000290253"/>
    </source>
</evidence>
<protein>
    <submittedName>
        <fullName evidence="1">Uncharacterized protein</fullName>
    </submittedName>
</protein>
<dbReference type="OrthoDB" id="129783at2"/>
<reference evidence="1 2" key="1">
    <citation type="journal article" date="2016" name="Int. J. Syst. Evol. Microbiol.">
        <title>Acidipila dinghuensis sp. nov., an acidobacterium isolated from forest soil.</title>
        <authorList>
            <person name="Jiang Y.W."/>
            <person name="Wang J."/>
            <person name="Chen M.H."/>
            <person name="Lv Y.Y."/>
            <person name="Qiu L.H."/>
        </authorList>
    </citation>
    <scope>NUCLEOTIDE SEQUENCE [LARGE SCALE GENOMIC DNA]</scope>
    <source>
        <strain evidence="1 2">DHOF10</strain>
    </source>
</reference>
<organism evidence="1 2">
    <name type="scientific">Silvibacterium dinghuense</name>
    <dbReference type="NCBI Taxonomy" id="1560006"/>
    <lineage>
        <taxon>Bacteria</taxon>
        <taxon>Pseudomonadati</taxon>
        <taxon>Acidobacteriota</taxon>
        <taxon>Terriglobia</taxon>
        <taxon>Terriglobales</taxon>
        <taxon>Acidobacteriaceae</taxon>
        <taxon>Silvibacterium</taxon>
    </lineage>
</organism>
<dbReference type="EMBL" id="SDMK01000001">
    <property type="protein sequence ID" value="RXS97743.1"/>
    <property type="molecule type" value="Genomic_DNA"/>
</dbReference>
<dbReference type="InterPro" id="IPR010982">
    <property type="entry name" value="Lambda_DNA-bd_dom_sf"/>
</dbReference>
<dbReference type="Gene3D" id="1.10.260.40">
    <property type="entry name" value="lambda repressor-like DNA-binding domains"/>
    <property type="match status" value="1"/>
</dbReference>
<sequence>MNFSQLHERLRLHLANRIQRGLLTGAQLAAQAGLQPAHISNFLRRRRRLSLAALDRVLASQSLTVADFLPSLEEPLAHHVSLFHHVPLVRDEPAMRSPVITRSMTLEIVEIPAGLLESLRPRRTVSRRDWHRFVAVRVSPDQASPMSPVLLPNAIVILDRHYNSLAPHRPPQPNLYGIRLDQSLAFRYISTDPRRMILRPYSLAWPVEVLEQDDLASRALIAGRVCLCISQL</sequence>
<gene>
    <name evidence="1" type="ORF">ESZ00_07725</name>
</gene>
<dbReference type="SUPFAM" id="SSF47413">
    <property type="entry name" value="lambda repressor-like DNA-binding domains"/>
    <property type="match status" value="1"/>
</dbReference>
<dbReference type="RefSeq" id="WP_129207522.1">
    <property type="nucleotide sequence ID" value="NZ_BMGU01000001.1"/>
</dbReference>
<keyword evidence="2" id="KW-1185">Reference proteome</keyword>
<comment type="caution">
    <text evidence="1">The sequence shown here is derived from an EMBL/GenBank/DDBJ whole genome shotgun (WGS) entry which is preliminary data.</text>
</comment>
<proteinExistence type="predicted"/>
<evidence type="ECO:0000313" key="1">
    <source>
        <dbReference type="EMBL" id="RXS97743.1"/>
    </source>
</evidence>